<dbReference type="PROSITE" id="PS51257">
    <property type="entry name" value="PROKAR_LIPOPROTEIN"/>
    <property type="match status" value="1"/>
</dbReference>
<dbReference type="InterPro" id="IPR050416">
    <property type="entry name" value="FAD-linked_Oxidoreductase"/>
</dbReference>
<dbReference type="InterPro" id="IPR016169">
    <property type="entry name" value="FAD-bd_PCMH_sub2"/>
</dbReference>
<evidence type="ECO:0000313" key="7">
    <source>
        <dbReference type="EMBL" id="KAG9249807.1"/>
    </source>
</evidence>
<dbReference type="Proteomes" id="UP000887229">
    <property type="component" value="Unassembled WGS sequence"/>
</dbReference>
<protein>
    <submittedName>
        <fullName evidence="7">FAD binding domain-containing protein</fullName>
    </submittedName>
</protein>
<feature type="domain" description="FAD-binding PCMH-type" evidence="6">
    <location>
        <begin position="59"/>
        <end position="230"/>
    </location>
</feature>
<dbReference type="GO" id="GO:0016491">
    <property type="term" value="F:oxidoreductase activity"/>
    <property type="evidence" value="ECO:0007669"/>
    <property type="project" value="UniProtKB-KW"/>
</dbReference>
<dbReference type="SUPFAM" id="SSF56176">
    <property type="entry name" value="FAD-binding/transporter-associated domain-like"/>
    <property type="match status" value="1"/>
</dbReference>
<name>A0A9P8CK90_9HYPO</name>
<feature type="signal peptide" evidence="5">
    <location>
        <begin position="1"/>
        <end position="20"/>
    </location>
</feature>
<accession>A0A9P8CK90</accession>
<keyword evidence="2" id="KW-0285">Flavoprotein</keyword>
<keyword evidence="8" id="KW-1185">Reference proteome</keyword>
<gene>
    <name evidence="7" type="ORF">F5Z01DRAFT_745932</name>
</gene>
<dbReference type="PANTHER" id="PTHR42973">
    <property type="entry name" value="BINDING OXIDOREDUCTASE, PUTATIVE (AFU_ORTHOLOGUE AFUA_1G17690)-RELATED"/>
    <property type="match status" value="1"/>
</dbReference>
<evidence type="ECO:0000256" key="2">
    <source>
        <dbReference type="ARBA" id="ARBA00022630"/>
    </source>
</evidence>
<evidence type="ECO:0000256" key="4">
    <source>
        <dbReference type="ARBA" id="ARBA00023002"/>
    </source>
</evidence>
<comment type="caution">
    <text evidence="7">The sequence shown here is derived from an EMBL/GenBank/DDBJ whole genome shotgun (WGS) entry which is preliminary data.</text>
</comment>
<evidence type="ECO:0000313" key="8">
    <source>
        <dbReference type="Proteomes" id="UP000887229"/>
    </source>
</evidence>
<proteinExistence type="inferred from homology"/>
<dbReference type="OrthoDB" id="2151789at2759"/>
<dbReference type="AlphaFoldDB" id="A0A9P8CK90"/>
<sequence>MRSSIALAFVTALGLSAASGCVSRCCLELQKADKLKGKVYFPDSSAYEDRLDSYWSVSAALSPWCMVQPSTADDASQIIKFLVAGDCPFGIRGGGHGAHTLSNSVEHGVTIDFGNMNATTWDPDTKLASIQPGGHWQSVYDELVPYGVTVAGGRAGTVGTGGFVSGGGNSFYSASHGMACDTVANFEVVLANGSIVNANKDNHPDLWQALKGGSGNLGLITSFDMYPIDYADPTKPVVWGGNLFYDLASGPAVIDALVDFTNNVYKDENSSSIVYWAYLPDILGGTMLNAAIENTLATVKPRAFDGYYAVEGIYDDTTKIDTLSAVANELGSGQPAGFRNIWLAASFKNDARPMNYAVEKFTELNAELEKVAPSQETGLNTLCMFQPITESIVEKGVANGGNVMGLESHINDGNGIMFLLTFAVHGREAEERALPLLTAYMQDLDDYADKLGVNWGWRYLNYAHRSQDVISSFGEDAVEKLQAAAAKYDPDGVFQRLRGSGFKLP</sequence>
<dbReference type="GeneID" id="70297842"/>
<dbReference type="Pfam" id="PF01565">
    <property type="entry name" value="FAD_binding_4"/>
    <property type="match status" value="1"/>
</dbReference>
<dbReference type="PROSITE" id="PS51387">
    <property type="entry name" value="FAD_PCMH"/>
    <property type="match status" value="1"/>
</dbReference>
<dbReference type="InterPro" id="IPR016166">
    <property type="entry name" value="FAD-bd_PCMH"/>
</dbReference>
<dbReference type="Gene3D" id="3.30.465.10">
    <property type="match status" value="1"/>
</dbReference>
<evidence type="ECO:0000256" key="5">
    <source>
        <dbReference type="SAM" id="SignalP"/>
    </source>
</evidence>
<reference evidence="7" key="1">
    <citation type="journal article" date="2021" name="IMA Fungus">
        <title>Genomic characterization of three marine fungi, including Emericellopsis atlantica sp. nov. with signatures of a generalist lifestyle and marine biomass degradation.</title>
        <authorList>
            <person name="Hagestad O.C."/>
            <person name="Hou L."/>
            <person name="Andersen J.H."/>
            <person name="Hansen E.H."/>
            <person name="Altermark B."/>
            <person name="Li C."/>
            <person name="Kuhnert E."/>
            <person name="Cox R.J."/>
            <person name="Crous P.W."/>
            <person name="Spatafora J.W."/>
            <person name="Lail K."/>
            <person name="Amirebrahimi M."/>
            <person name="Lipzen A."/>
            <person name="Pangilinan J."/>
            <person name="Andreopoulos W."/>
            <person name="Hayes R.D."/>
            <person name="Ng V."/>
            <person name="Grigoriev I.V."/>
            <person name="Jackson S.A."/>
            <person name="Sutton T.D.S."/>
            <person name="Dobson A.D.W."/>
            <person name="Rama T."/>
        </authorList>
    </citation>
    <scope>NUCLEOTIDE SEQUENCE</scope>
    <source>
        <strain evidence="7">TS7</strain>
    </source>
</reference>
<organism evidence="7 8">
    <name type="scientific">Emericellopsis atlantica</name>
    <dbReference type="NCBI Taxonomy" id="2614577"/>
    <lineage>
        <taxon>Eukaryota</taxon>
        <taxon>Fungi</taxon>
        <taxon>Dikarya</taxon>
        <taxon>Ascomycota</taxon>
        <taxon>Pezizomycotina</taxon>
        <taxon>Sordariomycetes</taxon>
        <taxon>Hypocreomycetidae</taxon>
        <taxon>Hypocreales</taxon>
        <taxon>Bionectriaceae</taxon>
        <taxon>Emericellopsis</taxon>
    </lineage>
</organism>
<evidence type="ECO:0000259" key="6">
    <source>
        <dbReference type="PROSITE" id="PS51387"/>
    </source>
</evidence>
<keyword evidence="4" id="KW-0560">Oxidoreductase</keyword>
<dbReference type="RefSeq" id="XP_046113731.1">
    <property type="nucleotide sequence ID" value="XM_046266939.1"/>
</dbReference>
<dbReference type="PANTHER" id="PTHR42973:SF53">
    <property type="entry name" value="FAD-BINDING PCMH-TYPE DOMAIN-CONTAINING PROTEIN-RELATED"/>
    <property type="match status" value="1"/>
</dbReference>
<dbReference type="InterPro" id="IPR006094">
    <property type="entry name" value="Oxid_FAD_bind_N"/>
</dbReference>
<comment type="similarity">
    <text evidence="1">Belongs to the oxygen-dependent FAD-linked oxidoreductase family.</text>
</comment>
<evidence type="ECO:0000256" key="3">
    <source>
        <dbReference type="ARBA" id="ARBA00022827"/>
    </source>
</evidence>
<keyword evidence="5" id="KW-0732">Signal</keyword>
<keyword evidence="3" id="KW-0274">FAD</keyword>
<dbReference type="EMBL" id="MU251290">
    <property type="protein sequence ID" value="KAG9249807.1"/>
    <property type="molecule type" value="Genomic_DNA"/>
</dbReference>
<dbReference type="GO" id="GO:0071949">
    <property type="term" value="F:FAD binding"/>
    <property type="evidence" value="ECO:0007669"/>
    <property type="project" value="InterPro"/>
</dbReference>
<evidence type="ECO:0000256" key="1">
    <source>
        <dbReference type="ARBA" id="ARBA00005466"/>
    </source>
</evidence>
<dbReference type="InterPro" id="IPR036318">
    <property type="entry name" value="FAD-bd_PCMH-like_sf"/>
</dbReference>
<feature type="chain" id="PRO_5040451812" evidence="5">
    <location>
        <begin position="21"/>
        <end position="505"/>
    </location>
</feature>